<dbReference type="GO" id="GO:0016788">
    <property type="term" value="F:hydrolase activity, acting on ester bonds"/>
    <property type="evidence" value="ECO:0007669"/>
    <property type="project" value="InterPro"/>
</dbReference>
<feature type="binding site" evidence="3">
    <location>
        <position position="311"/>
    </location>
    <ligand>
        <name>a divalent metal cation</name>
        <dbReference type="ChEBI" id="CHEBI:60240"/>
        <label>1</label>
    </ligand>
</feature>
<dbReference type="InterPro" id="IPR032466">
    <property type="entry name" value="Metal_Hydrolase"/>
</dbReference>
<accession>A0A6P2II50</accession>
<feature type="binding site" evidence="3">
    <location>
        <position position="245"/>
    </location>
    <ligand>
        <name>a divalent metal cation</name>
        <dbReference type="ChEBI" id="CHEBI:60240"/>
        <label>2</label>
    </ligand>
</feature>
<evidence type="ECO:0000256" key="4">
    <source>
        <dbReference type="PROSITE-ProRule" id="PRU00679"/>
    </source>
</evidence>
<dbReference type="PIRSF" id="PIRSF016839">
    <property type="entry name" value="PhP"/>
    <property type="match status" value="1"/>
</dbReference>
<organism evidence="5 6">
    <name type="scientific">Burkholderia lata (strain ATCC 17760 / DSM 23089 / LMG 22485 / NCIMB 9086 / R18194 / 383)</name>
    <dbReference type="NCBI Taxonomy" id="482957"/>
    <lineage>
        <taxon>Bacteria</taxon>
        <taxon>Pseudomonadati</taxon>
        <taxon>Pseudomonadota</taxon>
        <taxon>Betaproteobacteria</taxon>
        <taxon>Burkholderiales</taxon>
        <taxon>Burkholderiaceae</taxon>
        <taxon>Burkholderia</taxon>
        <taxon>Burkholderia cepacia complex</taxon>
    </lineage>
</organism>
<dbReference type="InterPro" id="IPR017947">
    <property type="entry name" value="AryldialkylPase_Zn-BS"/>
</dbReference>
<evidence type="ECO:0000313" key="6">
    <source>
        <dbReference type="Proteomes" id="UP000494170"/>
    </source>
</evidence>
<dbReference type="PROSITE" id="PS51347">
    <property type="entry name" value="PHOSPHOTRIESTERASE_2"/>
    <property type="match status" value="1"/>
</dbReference>
<evidence type="ECO:0000256" key="3">
    <source>
        <dbReference type="PIRSR" id="PIRSR601559-52"/>
    </source>
</evidence>
<evidence type="ECO:0000256" key="2">
    <source>
        <dbReference type="ARBA" id="ARBA00022801"/>
    </source>
</evidence>
<dbReference type="PANTHER" id="PTHR10819">
    <property type="entry name" value="PHOSPHOTRIESTERASE-RELATED"/>
    <property type="match status" value="1"/>
</dbReference>
<feature type="binding site" evidence="3">
    <location>
        <position position="216"/>
    </location>
    <ligand>
        <name>a divalent metal cation</name>
        <dbReference type="ChEBI" id="CHEBI:60240"/>
        <label>2</label>
    </ligand>
</feature>
<proteinExistence type="inferred from homology"/>
<feature type="binding site" evidence="3">
    <location>
        <position position="43"/>
    </location>
    <ligand>
        <name>a divalent metal cation</name>
        <dbReference type="ChEBI" id="CHEBI:60240"/>
        <label>1</label>
    </ligand>
</feature>
<dbReference type="CDD" id="cd00530">
    <property type="entry name" value="PTE"/>
    <property type="match status" value="1"/>
</dbReference>
<dbReference type="Pfam" id="PF02126">
    <property type="entry name" value="PTE"/>
    <property type="match status" value="1"/>
</dbReference>
<dbReference type="RefSeq" id="WP_174938447.1">
    <property type="nucleotide sequence ID" value="NZ_CABVPY010000006.1"/>
</dbReference>
<dbReference type="PROSITE" id="PS01322">
    <property type="entry name" value="PHOSPHOTRIESTERASE_1"/>
    <property type="match status" value="1"/>
</dbReference>
<feature type="binding site" evidence="3">
    <location>
        <position position="184"/>
    </location>
    <ligand>
        <name>a divalent metal cation</name>
        <dbReference type="ChEBI" id="CHEBI:60240"/>
        <label>2</label>
    </ligand>
</feature>
<keyword evidence="1 3" id="KW-0479">Metal-binding</keyword>
<dbReference type="SUPFAM" id="SSF51556">
    <property type="entry name" value="Metallo-dependent hydrolases"/>
    <property type="match status" value="1"/>
</dbReference>
<reference evidence="5 6" key="1">
    <citation type="submission" date="2019-09" db="EMBL/GenBank/DDBJ databases">
        <authorList>
            <person name="Depoorter E."/>
        </authorList>
    </citation>
    <scope>NUCLEOTIDE SEQUENCE [LARGE SCALE GENOMIC DNA]</scope>
    <source>
        <strain evidence="5">LMG 6863</strain>
    </source>
</reference>
<comment type="caution">
    <text evidence="4">Lacks conserved residue(s) required for the propagation of feature annotation.</text>
</comment>
<dbReference type="GO" id="GO:0008270">
    <property type="term" value="F:zinc ion binding"/>
    <property type="evidence" value="ECO:0007669"/>
    <property type="project" value="InterPro"/>
</dbReference>
<sequence>MNRKQSIFGHATDLPIGVESGHVMTVLGPMPVDQMGVTLMHEHILVDASGKWIPPCTCSDRHVAEQKVHIGILAALRVNPLRNRDNCQLFDPEIAIDELMRFRELGGQTVIDPTNIGIGRDPQALQKISRRTGLNIVMSTGFYLAPSHPAYVAERSVEELAAQLIFDVGGASEKPAVIAGMIGEIGVSAEFTESERKSLRAAAKASAATGVPLSVHLPGWARLAHEVLDVVEAEGADLDHTVLCHMNPSGTDTAYQHSLASRGAWLEYDMIGMDFYYGDSDEQCPSDEENARAIRSLIDAGYLHRVLLSQDVYLKMMLTCYGGNGYGYILEHFVPRLRRHGVTDRQLETLLVENPAAVFAKAR</sequence>
<comment type="cofactor">
    <cofactor evidence="3">
        <name>a divalent metal cation</name>
        <dbReference type="ChEBI" id="CHEBI:60240"/>
    </cofactor>
    <text evidence="3">Binds 2 divalent metal cations per subunit.</text>
</comment>
<dbReference type="Gene3D" id="3.20.20.140">
    <property type="entry name" value="Metal-dependent hydrolases"/>
    <property type="match status" value="1"/>
</dbReference>
<comment type="similarity">
    <text evidence="4">Belongs to the metallo-dependent hydrolases superfamily. Phosphotriesterase family.</text>
</comment>
<name>A0A6P2II50_BURL3</name>
<dbReference type="Proteomes" id="UP000494170">
    <property type="component" value="Unassembled WGS sequence"/>
</dbReference>
<keyword evidence="2" id="KW-0378">Hydrolase</keyword>
<evidence type="ECO:0000256" key="1">
    <source>
        <dbReference type="ARBA" id="ARBA00022723"/>
    </source>
</evidence>
<protein>
    <submittedName>
        <fullName evidence="5">Phosphotriesterase homology protein</fullName>
    </submittedName>
</protein>
<feature type="binding site" evidence="3">
    <location>
        <position position="41"/>
    </location>
    <ligand>
        <name>a divalent metal cation</name>
        <dbReference type="ChEBI" id="CHEBI:60240"/>
        <label>1</label>
    </ligand>
</feature>
<feature type="binding site" evidence="3">
    <location>
        <position position="184"/>
    </location>
    <ligand>
        <name>a divalent metal cation</name>
        <dbReference type="ChEBI" id="CHEBI:60240"/>
        <label>1</label>
    </ligand>
</feature>
<dbReference type="EMBL" id="CABVPY010000006">
    <property type="protein sequence ID" value="VWB30793.1"/>
    <property type="molecule type" value="Genomic_DNA"/>
</dbReference>
<dbReference type="AlphaFoldDB" id="A0A6P2II50"/>
<dbReference type="PANTHER" id="PTHR10819:SF3">
    <property type="entry name" value="PHOSPHOTRIESTERASE-RELATED PROTEIN"/>
    <property type="match status" value="1"/>
</dbReference>
<gene>
    <name evidence="5" type="primary">php</name>
    <name evidence="5" type="ORF">BLA6863_01315</name>
</gene>
<evidence type="ECO:0000313" key="5">
    <source>
        <dbReference type="EMBL" id="VWB30793.1"/>
    </source>
</evidence>
<dbReference type="InterPro" id="IPR001559">
    <property type="entry name" value="Phosphotriesterase"/>
</dbReference>